<dbReference type="PANTHER" id="PTHR33376">
    <property type="match status" value="1"/>
</dbReference>
<comment type="caution">
    <text evidence="5">The sequence shown here is derived from an EMBL/GenBank/DDBJ whole genome shotgun (WGS) entry which is preliminary data.</text>
</comment>
<evidence type="ECO:0000313" key="6">
    <source>
        <dbReference type="Proteomes" id="UP000016566"/>
    </source>
</evidence>
<keyword evidence="6" id="KW-1185">Reference proteome</keyword>
<evidence type="ECO:0000256" key="2">
    <source>
        <dbReference type="ARBA" id="ARBA00022729"/>
    </source>
</evidence>
<evidence type="ECO:0000313" key="5">
    <source>
        <dbReference type="EMBL" id="GAD56426.1"/>
    </source>
</evidence>
<dbReference type="Gene3D" id="3.40.190.10">
    <property type="entry name" value="Periplasmic binding protein-like II"/>
    <property type="match status" value="1"/>
</dbReference>
<dbReference type="Gene3D" id="3.40.190.170">
    <property type="entry name" value="Bacterial extracellular solute-binding protein, family 7"/>
    <property type="match status" value="1"/>
</dbReference>
<dbReference type="eggNOG" id="COG4663">
    <property type="taxonomic scope" value="Bacteria"/>
</dbReference>
<dbReference type="EMBL" id="BATB01000037">
    <property type="protein sequence ID" value="GAD56426.1"/>
    <property type="molecule type" value="Genomic_DNA"/>
</dbReference>
<organism evidence="5 6">
    <name type="scientific">Limimaricola cinnabarinus LL-001</name>
    <dbReference type="NCBI Taxonomy" id="1337093"/>
    <lineage>
        <taxon>Bacteria</taxon>
        <taxon>Pseudomonadati</taxon>
        <taxon>Pseudomonadota</taxon>
        <taxon>Alphaproteobacteria</taxon>
        <taxon>Rhodobacterales</taxon>
        <taxon>Paracoccaceae</taxon>
        <taxon>Limimaricola</taxon>
    </lineage>
</organism>
<dbReference type="PANTHER" id="PTHR33376:SF5">
    <property type="entry name" value="EXTRACYTOPLASMIC SOLUTE RECEPTOR PROTEIN"/>
    <property type="match status" value="1"/>
</dbReference>
<evidence type="ECO:0000256" key="4">
    <source>
        <dbReference type="SAM" id="SignalP"/>
    </source>
</evidence>
<keyword evidence="3" id="KW-0574">Periplasm</keyword>
<keyword evidence="2 4" id="KW-0732">Signal</keyword>
<protein>
    <submittedName>
        <fullName evidence="5">TRAP-type C4-dicarboxylate transport system, periplasmic component</fullName>
    </submittedName>
</protein>
<dbReference type="InterPro" id="IPR038404">
    <property type="entry name" value="TRAP_DctP_sf"/>
</dbReference>
<dbReference type="GO" id="GO:0055085">
    <property type="term" value="P:transmembrane transport"/>
    <property type="evidence" value="ECO:0007669"/>
    <property type="project" value="InterPro"/>
</dbReference>
<dbReference type="STRING" id="1337093.MBELCI_2478"/>
<dbReference type="InterPro" id="IPR018389">
    <property type="entry name" value="DctP_fam"/>
</dbReference>
<feature type="signal peptide" evidence="4">
    <location>
        <begin position="1"/>
        <end position="40"/>
    </location>
</feature>
<dbReference type="Proteomes" id="UP000016566">
    <property type="component" value="Unassembled WGS sequence"/>
</dbReference>
<accession>U2YMK3</accession>
<name>U2YMK3_9RHOB</name>
<reference evidence="5" key="1">
    <citation type="journal article" date="2013" name="Genome Announc.">
        <title>Draft Genome Sequence of Loktanella cinnabarina LL-001T, Isolated from Deep-Sea Floor Sediment.</title>
        <authorList>
            <person name="Nishi S."/>
            <person name="Tsubouchi T."/>
            <person name="Takaki Y."/>
            <person name="Koyanagi R."/>
            <person name="Satoh N."/>
            <person name="Maruyama T."/>
            <person name="Hatada Y."/>
        </authorList>
    </citation>
    <scope>NUCLEOTIDE SEQUENCE [LARGE SCALE GENOMIC DNA]</scope>
    <source>
        <strain evidence="5">LL-001</strain>
    </source>
</reference>
<gene>
    <name evidence="5" type="ORF">MBELCI_2478</name>
</gene>
<feature type="chain" id="PRO_5004636589" evidence="4">
    <location>
        <begin position="41"/>
        <end position="360"/>
    </location>
</feature>
<evidence type="ECO:0000256" key="1">
    <source>
        <dbReference type="ARBA" id="ARBA00004418"/>
    </source>
</evidence>
<comment type="subcellular location">
    <subcellularLocation>
        <location evidence="1">Periplasm</location>
    </subcellularLocation>
</comment>
<dbReference type="Pfam" id="PF03480">
    <property type="entry name" value="DctP"/>
    <property type="match status" value="1"/>
</dbReference>
<dbReference type="GO" id="GO:0042597">
    <property type="term" value="C:periplasmic space"/>
    <property type="evidence" value="ECO:0007669"/>
    <property type="project" value="UniProtKB-SubCell"/>
</dbReference>
<proteinExistence type="predicted"/>
<evidence type="ECO:0000256" key="3">
    <source>
        <dbReference type="ARBA" id="ARBA00022764"/>
    </source>
</evidence>
<dbReference type="AlphaFoldDB" id="U2YMK3"/>
<sequence length="360" mass="39180">MVVKQPTISSRCSMLRSSISLGLLGAIALVAGLKAEPATADEEVLRWRMNSLLYPKLFGEAGKYFAQEVRRLSDDSFIIEVQDRLVLDQDSFGTLDSGLIDAVWGSAGHHHREDPALAIFSGFPFGPGPVGFTAWMKEGGGGEALDAIYARHGLKSLYCGILPGEGGGWFRAPIGQVEDLDRLSMRSFGYGARTLRKLGVVPYELPAADIGPALATGLIDAAEFSLPSIDADLGLPDAVRHLYMPGWQQPATSLEILMPERSWVALSDSQRDAIEEACENTLSWTIATATQRQAEAITRFRAEGVELHDWSEGILTALRRAWEEVIAEDTARDPLLAEAWAGYLRFQAGHGAARLKNQAE</sequence>